<sequence length="90" mass="9768">MGRPSIRGDSGYSAPGQFTFIPAATTDPVGVAIPRVCRYFKISASTRIWAQLRLDLAATTFWAQQGTNIEDVGWLFNSNALSTLVLSFLG</sequence>
<protein>
    <submittedName>
        <fullName evidence="1">Uncharacterized protein</fullName>
    </submittedName>
</protein>
<accession>A0A0F9KD08</accession>
<organism evidence="1">
    <name type="scientific">marine sediment metagenome</name>
    <dbReference type="NCBI Taxonomy" id="412755"/>
    <lineage>
        <taxon>unclassified sequences</taxon>
        <taxon>metagenomes</taxon>
        <taxon>ecological metagenomes</taxon>
    </lineage>
</organism>
<comment type="caution">
    <text evidence="1">The sequence shown here is derived from an EMBL/GenBank/DDBJ whole genome shotgun (WGS) entry which is preliminary data.</text>
</comment>
<name>A0A0F9KD08_9ZZZZ</name>
<reference evidence="1" key="1">
    <citation type="journal article" date="2015" name="Nature">
        <title>Complex archaea that bridge the gap between prokaryotes and eukaryotes.</title>
        <authorList>
            <person name="Spang A."/>
            <person name="Saw J.H."/>
            <person name="Jorgensen S.L."/>
            <person name="Zaremba-Niedzwiedzka K."/>
            <person name="Martijn J."/>
            <person name="Lind A.E."/>
            <person name="van Eijk R."/>
            <person name="Schleper C."/>
            <person name="Guy L."/>
            <person name="Ettema T.J."/>
        </authorList>
    </citation>
    <scope>NUCLEOTIDE SEQUENCE</scope>
</reference>
<gene>
    <name evidence="1" type="ORF">LCGC14_1718350</name>
</gene>
<dbReference type="EMBL" id="LAZR01015424">
    <property type="protein sequence ID" value="KKM13230.1"/>
    <property type="molecule type" value="Genomic_DNA"/>
</dbReference>
<proteinExistence type="predicted"/>
<evidence type="ECO:0000313" key="1">
    <source>
        <dbReference type="EMBL" id="KKM13230.1"/>
    </source>
</evidence>
<dbReference type="AlphaFoldDB" id="A0A0F9KD08"/>